<dbReference type="SMART" id="SM00060">
    <property type="entry name" value="FN3"/>
    <property type="match status" value="2"/>
</dbReference>
<dbReference type="Proteomes" id="UP000233160">
    <property type="component" value="Unassembled WGS sequence"/>
</dbReference>
<feature type="signal peptide" evidence="16">
    <location>
        <begin position="1"/>
        <end position="24"/>
    </location>
</feature>
<dbReference type="GO" id="GO:0004896">
    <property type="term" value="F:cytokine receptor activity"/>
    <property type="evidence" value="ECO:0007669"/>
    <property type="project" value="TreeGrafter"/>
</dbReference>
<dbReference type="GO" id="GO:0030526">
    <property type="term" value="C:granulocyte macrophage colony-stimulating factor receptor complex"/>
    <property type="evidence" value="ECO:0007669"/>
    <property type="project" value="Ensembl"/>
</dbReference>
<dbReference type="PANTHER" id="PTHR23037:SF22">
    <property type="entry name" value="CYTOKINE RECEPTOR COMMON SUBUNIT BETA"/>
    <property type="match status" value="1"/>
</dbReference>
<keyword evidence="6" id="KW-0677">Repeat</keyword>
<comment type="subcellular location">
    <subcellularLocation>
        <location evidence="1">Membrane</location>
        <topology evidence="1">Single-pass type I membrane protein</topology>
    </subcellularLocation>
</comment>
<keyword evidence="8 15" id="KW-0472">Membrane</keyword>
<keyword evidence="7 15" id="KW-1133">Transmembrane helix</keyword>
<evidence type="ECO:0000256" key="6">
    <source>
        <dbReference type="ARBA" id="ARBA00022737"/>
    </source>
</evidence>
<keyword evidence="4 15" id="KW-0812">Transmembrane</keyword>
<protein>
    <recommendedName>
        <fullName evidence="12">Cytokine receptor common subunit beta</fullName>
    </recommendedName>
    <alternativeName>
        <fullName evidence="13">GM-CSF/IL-3/IL-5 receptor common beta subunit</fullName>
    </alternativeName>
</protein>
<keyword evidence="11" id="KW-0325">Glycoprotein</keyword>
<dbReference type="InterPro" id="IPR048668">
    <property type="entry name" value="IL3RB_N"/>
</dbReference>
<evidence type="ECO:0000256" key="13">
    <source>
        <dbReference type="ARBA" id="ARBA00079916"/>
    </source>
</evidence>
<dbReference type="GO" id="GO:0038156">
    <property type="term" value="P:interleukin-3-mediated signaling pathway"/>
    <property type="evidence" value="ECO:0007669"/>
    <property type="project" value="Ensembl"/>
</dbReference>
<evidence type="ECO:0000256" key="11">
    <source>
        <dbReference type="ARBA" id="ARBA00023180"/>
    </source>
</evidence>
<dbReference type="FunFam" id="2.60.40.10:FF:001517">
    <property type="entry name" value="Cytokine receptor common subunit beta"/>
    <property type="match status" value="1"/>
</dbReference>
<evidence type="ECO:0000256" key="5">
    <source>
        <dbReference type="ARBA" id="ARBA00022729"/>
    </source>
</evidence>
<keyword evidence="19" id="KW-1185">Reference proteome</keyword>
<dbReference type="AlphaFoldDB" id="A0A2K6GT96"/>
<keyword evidence="9" id="KW-1015">Disulfide bond</keyword>
<dbReference type="STRING" id="379532.ENSPCOP00000029448"/>
<keyword evidence="3" id="KW-0597">Phosphoprotein</keyword>
<feature type="domain" description="Fibronectin type-III" evidence="17">
    <location>
        <begin position="353"/>
        <end position="450"/>
    </location>
</feature>
<feature type="compositionally biased region" description="Low complexity" evidence="14">
    <location>
        <begin position="836"/>
        <end position="849"/>
    </location>
</feature>
<feature type="region of interest" description="Disordered" evidence="14">
    <location>
        <begin position="667"/>
        <end position="715"/>
    </location>
</feature>
<evidence type="ECO:0000256" key="7">
    <source>
        <dbReference type="ARBA" id="ARBA00022989"/>
    </source>
</evidence>
<evidence type="ECO:0000256" key="4">
    <source>
        <dbReference type="ARBA" id="ARBA00022692"/>
    </source>
</evidence>
<dbReference type="Ensembl" id="ENSPCOT00000040387.1">
    <property type="protein sequence ID" value="ENSPCOP00000029448.1"/>
    <property type="gene ID" value="ENSPCOG00000027427.1"/>
</dbReference>
<feature type="region of interest" description="Disordered" evidence="14">
    <location>
        <begin position="218"/>
        <end position="239"/>
    </location>
</feature>
<organism evidence="18 19">
    <name type="scientific">Propithecus coquereli</name>
    <name type="common">Coquerel's sifaka</name>
    <name type="synonym">Propithecus verreauxi coquereli</name>
    <dbReference type="NCBI Taxonomy" id="379532"/>
    <lineage>
        <taxon>Eukaryota</taxon>
        <taxon>Metazoa</taxon>
        <taxon>Chordata</taxon>
        <taxon>Craniata</taxon>
        <taxon>Vertebrata</taxon>
        <taxon>Euteleostomi</taxon>
        <taxon>Mammalia</taxon>
        <taxon>Eutheria</taxon>
        <taxon>Euarchontoglires</taxon>
        <taxon>Primates</taxon>
        <taxon>Strepsirrhini</taxon>
        <taxon>Lemuriformes</taxon>
        <taxon>Indriidae</taxon>
        <taxon>Propithecus</taxon>
    </lineage>
</organism>
<dbReference type="GO" id="GO:0015026">
    <property type="term" value="F:coreceptor activity"/>
    <property type="evidence" value="ECO:0007669"/>
    <property type="project" value="Ensembl"/>
</dbReference>
<evidence type="ECO:0000256" key="3">
    <source>
        <dbReference type="ARBA" id="ARBA00022553"/>
    </source>
</evidence>
<dbReference type="OMA" id="LRFCGMY"/>
<evidence type="ECO:0000256" key="9">
    <source>
        <dbReference type="ARBA" id="ARBA00023157"/>
    </source>
</evidence>
<dbReference type="GO" id="GO:0070665">
    <property type="term" value="P:positive regulation of leukocyte proliferation"/>
    <property type="evidence" value="ECO:0007669"/>
    <property type="project" value="Ensembl"/>
</dbReference>
<accession>A0A2K6GT96</accession>
<evidence type="ECO:0000259" key="17">
    <source>
        <dbReference type="PROSITE" id="PS50853"/>
    </source>
</evidence>
<keyword evidence="10" id="KW-0675">Receptor</keyword>
<reference evidence="18" key="2">
    <citation type="submission" date="2025-09" db="UniProtKB">
        <authorList>
            <consortium name="Ensembl"/>
        </authorList>
    </citation>
    <scope>IDENTIFICATION</scope>
</reference>
<comment type="similarity">
    <text evidence="2">Belongs to the type I cytokine receptor family. Type 4 subfamily.</text>
</comment>
<dbReference type="InterPro" id="IPR013783">
    <property type="entry name" value="Ig-like_fold"/>
</dbReference>
<feature type="region of interest" description="Disordered" evidence="14">
    <location>
        <begin position="836"/>
        <end position="872"/>
    </location>
</feature>
<dbReference type="GO" id="GO:0009897">
    <property type="term" value="C:external side of plasma membrane"/>
    <property type="evidence" value="ECO:0007669"/>
    <property type="project" value="TreeGrafter"/>
</dbReference>
<keyword evidence="5 16" id="KW-0732">Signal</keyword>
<dbReference type="GO" id="GO:0038157">
    <property type="term" value="P:granulocyte-macrophage colony-stimulating factor signaling pathway"/>
    <property type="evidence" value="ECO:0007669"/>
    <property type="project" value="Ensembl"/>
</dbReference>
<dbReference type="GO" id="GO:0007259">
    <property type="term" value="P:cell surface receptor signaling pathway via JAK-STAT"/>
    <property type="evidence" value="ECO:0007669"/>
    <property type="project" value="Ensembl"/>
</dbReference>
<dbReference type="FunFam" id="2.60.40.10:FF:001654">
    <property type="entry name" value="Cytokine receptor common subunit beta"/>
    <property type="match status" value="1"/>
</dbReference>
<evidence type="ECO:0000256" key="2">
    <source>
        <dbReference type="ARBA" id="ARBA00008280"/>
    </source>
</evidence>
<proteinExistence type="inferred from homology"/>
<feature type="chain" id="PRO_5014389433" description="Cytokine receptor common subunit beta" evidence="16">
    <location>
        <begin position="25"/>
        <end position="906"/>
    </location>
</feature>
<feature type="domain" description="Fibronectin type-III" evidence="17">
    <location>
        <begin position="134"/>
        <end position="239"/>
    </location>
</feature>
<reference evidence="18" key="1">
    <citation type="submission" date="2025-08" db="UniProtKB">
        <authorList>
            <consortium name="Ensembl"/>
        </authorList>
    </citation>
    <scope>IDENTIFICATION</scope>
</reference>
<evidence type="ECO:0000256" key="15">
    <source>
        <dbReference type="SAM" id="Phobius"/>
    </source>
</evidence>
<evidence type="ECO:0000256" key="12">
    <source>
        <dbReference type="ARBA" id="ARBA00074778"/>
    </source>
</evidence>
<evidence type="ECO:0000256" key="10">
    <source>
        <dbReference type="ARBA" id="ARBA00023170"/>
    </source>
</evidence>
<dbReference type="GeneTree" id="ENSGT00510000048963"/>
<evidence type="ECO:0000256" key="8">
    <source>
        <dbReference type="ARBA" id="ARBA00023136"/>
    </source>
</evidence>
<dbReference type="Pfam" id="PF21460">
    <property type="entry name" value="IL3Rb_N"/>
    <property type="match status" value="1"/>
</dbReference>
<dbReference type="SUPFAM" id="SSF49265">
    <property type="entry name" value="Fibronectin type III"/>
    <property type="match status" value="4"/>
</dbReference>
<feature type="compositionally biased region" description="Pro residues" evidence="14">
    <location>
        <begin position="581"/>
        <end position="591"/>
    </location>
</feature>
<name>A0A2K6GT96_PROCO</name>
<feature type="region of interest" description="Disordered" evidence="14">
    <location>
        <begin position="551"/>
        <end position="642"/>
    </location>
</feature>
<evidence type="ECO:0000256" key="16">
    <source>
        <dbReference type="SAM" id="SignalP"/>
    </source>
</evidence>
<feature type="region of interest" description="Disordered" evidence="14">
    <location>
        <begin position="752"/>
        <end position="820"/>
    </location>
</feature>
<evidence type="ECO:0000313" key="18">
    <source>
        <dbReference type="Ensembl" id="ENSPCOP00000029448.1"/>
    </source>
</evidence>
<dbReference type="GO" id="GO:0038043">
    <property type="term" value="P:interleukin-5-mediated signaling pathway"/>
    <property type="evidence" value="ECO:0007669"/>
    <property type="project" value="Ensembl"/>
</dbReference>
<dbReference type="CDD" id="cd00063">
    <property type="entry name" value="FN3"/>
    <property type="match status" value="1"/>
</dbReference>
<gene>
    <name evidence="18" type="primary">CSF2RB</name>
</gene>
<feature type="transmembrane region" description="Helical" evidence="15">
    <location>
        <begin position="457"/>
        <end position="482"/>
    </location>
</feature>
<sequence>MALTRGLLPTALLALCWVPSLAGAETIPLQTLRCYNDYTSHITCRWADTQDAQRLINVTLHHRVDDEPLEPVSCELSEDMPWADCPSPHCVPRRCVIPNKTFVLADKDYFSFQPDRPLGVQLTVSLAQHVQPPAPQDVQIHAAGDHVLLTWSVALGGRQPHWLSQRDLEFEVVYRRLQDPREDAPTLRCNASQAVLGPEHLMPSSTYVAQVRTHLAPGSGFSGRPSEWSPEVRWDSQPGDQAKPQNLQCFFNGAAELSCSWEVRTEVASSVSFGLFYKPPPVPGAPAEVSSLPPGIPPSSLPSPAVILREEDSLYTRHRCQIPVPNPGTHGQYTISVRPRKEEKLIKNSENIQMARPSLNVTKNGDSYSLRWETRRMQYDHIDYTFEVQYRKDSATWEDSKTEALQNAHSMALPALEPSSRYRARARVKPSRRGYSGIWSEWSEECSWETDWVLPTWVLALILVFITLTLLLVLRFCGIYGYRLNRKWKETIPNPSKSCLFQNGSGGMWPPDRMSASTSRSPPHQGPWGSHFPELERVIPVGFQDIEVSPLTTEDPKSVCDPPSGPDATPAASGQPTEQPHSPPPAPPDPSVRPENQLSSFDFNGPYLGPPRSHSLPELVGQLVPPQTGESQKPPPPGSLEYLCLPAGGQVQLVPLAQVEGQGQVMDVERRPSPGPEGSPSLESGGGPALPSPGPRVDGQGPMDGQVALSTGSGGPKDTVVASGYIPAADLLFAPSSGALSISLAPPLGHCSDQSPSLCPGPTGGPAPAPMKPGFEGYVELPPPIGQPPKSPLGSPAPPAASSPAPSPVPSPALSSPQPEGLLVLQQVGDYCFLPGLGPSPLSPRSKPSSPGPCPEVTDPDQAFQVKKPRGQAGAQVPAIQLFKALKQQDYLSLPPWDVSRPGQVC</sequence>
<dbReference type="PROSITE" id="PS50853">
    <property type="entry name" value="FN3"/>
    <property type="match status" value="2"/>
</dbReference>
<feature type="region of interest" description="Disordered" evidence="14">
    <location>
        <begin position="510"/>
        <end position="531"/>
    </location>
</feature>
<evidence type="ECO:0000256" key="1">
    <source>
        <dbReference type="ARBA" id="ARBA00004479"/>
    </source>
</evidence>
<evidence type="ECO:0000313" key="19">
    <source>
        <dbReference type="Proteomes" id="UP000233160"/>
    </source>
</evidence>
<dbReference type="InterPro" id="IPR003961">
    <property type="entry name" value="FN3_dom"/>
</dbReference>
<evidence type="ECO:0000256" key="14">
    <source>
        <dbReference type="SAM" id="MobiDB-lite"/>
    </source>
</evidence>
<feature type="compositionally biased region" description="Pro residues" evidence="14">
    <location>
        <begin position="781"/>
        <end position="811"/>
    </location>
</feature>
<dbReference type="PANTHER" id="PTHR23037">
    <property type="entry name" value="CYTOKINE RECEPTOR"/>
    <property type="match status" value="1"/>
</dbReference>
<dbReference type="InterPro" id="IPR036116">
    <property type="entry name" value="FN3_sf"/>
</dbReference>
<dbReference type="Gene3D" id="2.60.40.10">
    <property type="entry name" value="Immunoglobulins"/>
    <property type="match status" value="4"/>
</dbReference>